<feature type="non-terminal residue" evidence="2">
    <location>
        <position position="105"/>
    </location>
</feature>
<evidence type="ECO:0000313" key="2">
    <source>
        <dbReference type="EMBL" id="OIT21263.1"/>
    </source>
</evidence>
<dbReference type="Proteomes" id="UP000187609">
    <property type="component" value="Unassembled WGS sequence"/>
</dbReference>
<organism evidence="2 3">
    <name type="scientific">Nicotiana attenuata</name>
    <name type="common">Coyote tobacco</name>
    <dbReference type="NCBI Taxonomy" id="49451"/>
    <lineage>
        <taxon>Eukaryota</taxon>
        <taxon>Viridiplantae</taxon>
        <taxon>Streptophyta</taxon>
        <taxon>Embryophyta</taxon>
        <taxon>Tracheophyta</taxon>
        <taxon>Spermatophyta</taxon>
        <taxon>Magnoliopsida</taxon>
        <taxon>eudicotyledons</taxon>
        <taxon>Gunneridae</taxon>
        <taxon>Pentapetalae</taxon>
        <taxon>asterids</taxon>
        <taxon>lamiids</taxon>
        <taxon>Solanales</taxon>
        <taxon>Solanaceae</taxon>
        <taxon>Nicotianoideae</taxon>
        <taxon>Nicotianeae</taxon>
        <taxon>Nicotiana</taxon>
    </lineage>
</organism>
<protein>
    <recommendedName>
        <fullName evidence="4">Reverse transcriptase Ty1/copia-type domain-containing protein</fullName>
    </recommendedName>
</protein>
<feature type="region of interest" description="Disordered" evidence="1">
    <location>
        <begin position="1"/>
        <end position="76"/>
    </location>
</feature>
<sequence>MISPVPSVSKAYSMLQHDERRRETSPALSFSSDSVSFSASSTPSAYPQYPAGQRSFNQKVQFEPKKPGLQVSSSASSPFPLVCKLKKSLYGLKQASRQWFSKLSE</sequence>
<dbReference type="AlphaFoldDB" id="A0A1J6KHB8"/>
<dbReference type="EMBL" id="MJEQ01004467">
    <property type="protein sequence ID" value="OIT21263.1"/>
    <property type="molecule type" value="Genomic_DNA"/>
</dbReference>
<dbReference type="Gramene" id="OIT21263">
    <property type="protein sequence ID" value="OIT21263"/>
    <property type="gene ID" value="A4A49_55474"/>
</dbReference>
<reference evidence="2" key="1">
    <citation type="submission" date="2016-11" db="EMBL/GenBank/DDBJ databases">
        <title>The genome of Nicotiana attenuata.</title>
        <authorList>
            <person name="Xu S."/>
            <person name="Brockmoeller T."/>
            <person name="Gaquerel E."/>
            <person name="Navarro A."/>
            <person name="Kuhl H."/>
            <person name="Gase K."/>
            <person name="Ling Z."/>
            <person name="Zhou W."/>
            <person name="Kreitzer C."/>
            <person name="Stanke M."/>
            <person name="Tang H."/>
            <person name="Lyons E."/>
            <person name="Pandey P."/>
            <person name="Pandey S.P."/>
            <person name="Timmermann B."/>
            <person name="Baldwin I.T."/>
        </authorList>
    </citation>
    <scope>NUCLEOTIDE SEQUENCE [LARGE SCALE GENOMIC DNA]</scope>
    <source>
        <strain evidence="2">UT</strain>
    </source>
</reference>
<name>A0A1J6KHB8_NICAT</name>
<evidence type="ECO:0008006" key="4">
    <source>
        <dbReference type="Google" id="ProtNLM"/>
    </source>
</evidence>
<proteinExistence type="predicted"/>
<comment type="caution">
    <text evidence="2">The sequence shown here is derived from an EMBL/GenBank/DDBJ whole genome shotgun (WGS) entry which is preliminary data.</text>
</comment>
<keyword evidence="3" id="KW-1185">Reference proteome</keyword>
<evidence type="ECO:0000313" key="3">
    <source>
        <dbReference type="Proteomes" id="UP000187609"/>
    </source>
</evidence>
<gene>
    <name evidence="2" type="ORF">A4A49_55474</name>
</gene>
<accession>A0A1J6KHB8</accession>
<feature type="compositionally biased region" description="Low complexity" evidence="1">
    <location>
        <begin position="25"/>
        <end position="44"/>
    </location>
</feature>
<evidence type="ECO:0000256" key="1">
    <source>
        <dbReference type="SAM" id="MobiDB-lite"/>
    </source>
</evidence>